<dbReference type="EMBL" id="CP031769">
    <property type="protein sequence ID" value="AXR06313.1"/>
    <property type="molecule type" value="Genomic_DNA"/>
</dbReference>
<feature type="domain" description="YchJ-like middle NTF2-like" evidence="1">
    <location>
        <begin position="28"/>
        <end position="121"/>
    </location>
</feature>
<dbReference type="KEGG" id="salm:D0Y50_08020"/>
<dbReference type="Proteomes" id="UP000262073">
    <property type="component" value="Chromosome"/>
</dbReference>
<organism evidence="2 3">
    <name type="scientific">Salinimonas sediminis</name>
    <dbReference type="NCBI Taxonomy" id="2303538"/>
    <lineage>
        <taxon>Bacteria</taxon>
        <taxon>Pseudomonadati</taxon>
        <taxon>Pseudomonadota</taxon>
        <taxon>Gammaproteobacteria</taxon>
        <taxon>Alteromonadales</taxon>
        <taxon>Alteromonadaceae</taxon>
        <taxon>Alteromonas/Salinimonas group</taxon>
        <taxon>Salinimonas</taxon>
    </lineage>
</organism>
<accession>A0A346NLA6</accession>
<name>A0A346NLA6_9ALTE</name>
<reference evidence="2 3" key="1">
    <citation type="submission" date="2018-08" db="EMBL/GenBank/DDBJ databases">
        <title>Salinimonas sediminis sp. nov., a piezophilic bacterium isolated from a deep-sea sediment sample from the New Britain Trench.</title>
        <authorList>
            <person name="Cao J."/>
        </authorList>
    </citation>
    <scope>NUCLEOTIDE SEQUENCE [LARGE SCALE GENOMIC DNA]</scope>
    <source>
        <strain evidence="2 3">N102</strain>
    </source>
</reference>
<gene>
    <name evidence="2" type="ORF">D0Y50_08020</name>
</gene>
<evidence type="ECO:0000313" key="2">
    <source>
        <dbReference type="EMBL" id="AXR06313.1"/>
    </source>
</evidence>
<dbReference type="PANTHER" id="PTHR33747:SF1">
    <property type="entry name" value="ADENYLATE CYCLASE-ASSOCIATED CAP C-TERMINAL DOMAIN-CONTAINING PROTEIN"/>
    <property type="match status" value="1"/>
</dbReference>
<dbReference type="Pfam" id="PF17775">
    <property type="entry name" value="YchJ_M-like"/>
    <property type="match status" value="1"/>
</dbReference>
<dbReference type="SUPFAM" id="SSF103642">
    <property type="entry name" value="Sec-C motif"/>
    <property type="match status" value="1"/>
</dbReference>
<sequence length="152" mass="17112">MRCYCCSQISFIECCEPIITGAREADSPAQLMRSRFSAYCISDYQYIIATYSKAQRQALSEQDIQSSAVGIKWFALNVNAANSALNTVEFSAYYFEGNNTGILHETSQFVFEDSKWRYHDGVIHTDSGSIKIGRNDPCPCQSGKKFKHCCAR</sequence>
<proteinExistence type="predicted"/>
<evidence type="ECO:0000259" key="1">
    <source>
        <dbReference type="Pfam" id="PF17775"/>
    </source>
</evidence>
<dbReference type="Gene3D" id="3.10.450.50">
    <property type="match status" value="1"/>
</dbReference>
<dbReference type="OrthoDB" id="21421at2"/>
<dbReference type="InterPro" id="IPR048469">
    <property type="entry name" value="YchJ-like_M"/>
</dbReference>
<dbReference type="InterPro" id="IPR004027">
    <property type="entry name" value="SEC_C_motif"/>
</dbReference>
<dbReference type="PANTHER" id="PTHR33747">
    <property type="entry name" value="UPF0225 PROTEIN SCO1677"/>
    <property type="match status" value="1"/>
</dbReference>
<protein>
    <submittedName>
        <fullName evidence="2">Zinc chelation protein SecC</fullName>
    </submittedName>
</protein>
<dbReference type="AlphaFoldDB" id="A0A346NLA6"/>
<evidence type="ECO:0000313" key="3">
    <source>
        <dbReference type="Proteomes" id="UP000262073"/>
    </source>
</evidence>
<keyword evidence="3" id="KW-1185">Reference proteome</keyword>
<dbReference type="SUPFAM" id="SSF54427">
    <property type="entry name" value="NTF2-like"/>
    <property type="match status" value="1"/>
</dbReference>
<dbReference type="InterPro" id="IPR032710">
    <property type="entry name" value="NTF2-like_dom_sf"/>
</dbReference>
<dbReference type="Pfam" id="PF02810">
    <property type="entry name" value="SEC-C"/>
    <property type="match status" value="1"/>
</dbReference>